<dbReference type="EMBL" id="RQTK01000324">
    <property type="protein sequence ID" value="RUS81692.1"/>
    <property type="molecule type" value="Genomic_DNA"/>
</dbReference>
<name>A0A433TJD3_ELYCH</name>
<sequence>MPENLRYRCWNSHLFASALAIPYFSDLPYHIRTNLRLQKTQDFAPDGTHTGNTMGCGGHVLMLVSLSILGSLGLTIDTISSGPTLTAGTDPTPSSIMLNRLGVNQEIRGPTSSEIPHLHIGQQTELFTSQSSDKAEPNQESDYPTSSLSHRLKGPWAQASPVSSDNVMFPVTSPPPSSDMSILEQLAKLLEDQARPQLLDQILGQREKLEILLKRGKREAVDEENEDINDESDDDDNDEDEDSSEDESKEHDRVGHRLRAARTSRTSQPSTASPPLTGSTQTPSTGSPPTKTTVSMTPPSESLTVTLSAQTRHAQHRTLAASSVTQPLQETTPTKVPRRLRTSPQTQQETTPTKVPRRLRTSPQTQQETTPTKVPRRQRSTASYTRRCPSVSELKRILSQMSRYSQDEIRNVINCVDLQIQRRRDVRTTPTTVTTTTPTPRRSRSHDVDYAKARDMLIVG</sequence>
<reference evidence="2 3" key="1">
    <citation type="submission" date="2019-01" db="EMBL/GenBank/DDBJ databases">
        <title>A draft genome assembly of the solar-powered sea slug Elysia chlorotica.</title>
        <authorList>
            <person name="Cai H."/>
            <person name="Li Q."/>
            <person name="Fang X."/>
            <person name="Li J."/>
            <person name="Curtis N.E."/>
            <person name="Altenburger A."/>
            <person name="Shibata T."/>
            <person name="Feng M."/>
            <person name="Maeda T."/>
            <person name="Schwartz J.A."/>
            <person name="Shigenobu S."/>
            <person name="Lundholm N."/>
            <person name="Nishiyama T."/>
            <person name="Yang H."/>
            <person name="Hasebe M."/>
            <person name="Li S."/>
            <person name="Pierce S.K."/>
            <person name="Wang J."/>
        </authorList>
    </citation>
    <scope>NUCLEOTIDE SEQUENCE [LARGE SCALE GENOMIC DNA]</scope>
    <source>
        <strain evidence="2">EC2010</strain>
        <tissue evidence="2">Whole organism of an adult</tissue>
    </source>
</reference>
<gene>
    <name evidence="2" type="ORF">EGW08_010554</name>
</gene>
<feature type="compositionally biased region" description="Basic and acidic residues" evidence="1">
    <location>
        <begin position="246"/>
        <end position="255"/>
    </location>
</feature>
<organism evidence="2 3">
    <name type="scientific">Elysia chlorotica</name>
    <name type="common">Eastern emerald elysia</name>
    <name type="synonym">Sea slug</name>
    <dbReference type="NCBI Taxonomy" id="188477"/>
    <lineage>
        <taxon>Eukaryota</taxon>
        <taxon>Metazoa</taxon>
        <taxon>Spiralia</taxon>
        <taxon>Lophotrochozoa</taxon>
        <taxon>Mollusca</taxon>
        <taxon>Gastropoda</taxon>
        <taxon>Heterobranchia</taxon>
        <taxon>Euthyneura</taxon>
        <taxon>Panpulmonata</taxon>
        <taxon>Sacoglossa</taxon>
        <taxon>Placobranchoidea</taxon>
        <taxon>Plakobranchidae</taxon>
        <taxon>Elysia</taxon>
    </lineage>
</organism>
<feature type="region of interest" description="Disordered" evidence="1">
    <location>
        <begin position="127"/>
        <end position="178"/>
    </location>
</feature>
<feature type="compositionally biased region" description="Low complexity" evidence="1">
    <location>
        <begin position="342"/>
        <end position="354"/>
    </location>
</feature>
<evidence type="ECO:0000313" key="3">
    <source>
        <dbReference type="Proteomes" id="UP000271974"/>
    </source>
</evidence>
<evidence type="ECO:0000256" key="1">
    <source>
        <dbReference type="SAM" id="MobiDB-lite"/>
    </source>
</evidence>
<feature type="compositionally biased region" description="Low complexity" evidence="1">
    <location>
        <begin position="273"/>
        <end position="295"/>
    </location>
</feature>
<feature type="compositionally biased region" description="Polar residues" evidence="1">
    <location>
        <begin position="320"/>
        <end position="334"/>
    </location>
</feature>
<feature type="compositionally biased region" description="Polar residues" evidence="1">
    <location>
        <begin position="127"/>
        <end position="149"/>
    </location>
</feature>
<dbReference type="AlphaFoldDB" id="A0A433TJD3"/>
<proteinExistence type="predicted"/>
<protein>
    <submittedName>
        <fullName evidence="2">Uncharacterized protein</fullName>
    </submittedName>
</protein>
<dbReference type="Proteomes" id="UP000271974">
    <property type="component" value="Unassembled WGS sequence"/>
</dbReference>
<evidence type="ECO:0000313" key="2">
    <source>
        <dbReference type="EMBL" id="RUS81692.1"/>
    </source>
</evidence>
<feature type="compositionally biased region" description="Polar residues" evidence="1">
    <location>
        <begin position="296"/>
        <end position="312"/>
    </location>
</feature>
<feature type="compositionally biased region" description="Acidic residues" evidence="1">
    <location>
        <begin position="221"/>
        <end position="245"/>
    </location>
</feature>
<feature type="compositionally biased region" description="Low complexity" evidence="1">
    <location>
        <begin position="361"/>
        <end position="373"/>
    </location>
</feature>
<accession>A0A433TJD3</accession>
<comment type="caution">
    <text evidence="2">The sequence shown here is derived from an EMBL/GenBank/DDBJ whole genome shotgun (WGS) entry which is preliminary data.</text>
</comment>
<keyword evidence="3" id="KW-1185">Reference proteome</keyword>
<feature type="region of interest" description="Disordered" evidence="1">
    <location>
        <begin position="217"/>
        <end position="388"/>
    </location>
</feature>